<name>A0A6J2YQS6_SITOR</name>
<dbReference type="Proteomes" id="UP000504635">
    <property type="component" value="Unplaced"/>
</dbReference>
<evidence type="ECO:0000256" key="2">
    <source>
        <dbReference type="SAM" id="Phobius"/>
    </source>
</evidence>
<feature type="region of interest" description="Disordered" evidence="1">
    <location>
        <begin position="95"/>
        <end position="155"/>
    </location>
</feature>
<accession>A0A6J2YQS6</accession>
<protein>
    <submittedName>
        <fullName evidence="4">Uncharacterized protein LOC115890347</fullName>
    </submittedName>
</protein>
<reference evidence="4" key="1">
    <citation type="submission" date="2025-08" db="UniProtKB">
        <authorList>
            <consortium name="RefSeq"/>
        </authorList>
    </citation>
    <scope>IDENTIFICATION</scope>
    <source>
        <tissue evidence="4">Gonads</tissue>
    </source>
</reference>
<keyword evidence="3" id="KW-1185">Reference proteome</keyword>
<evidence type="ECO:0000256" key="1">
    <source>
        <dbReference type="SAM" id="MobiDB-lite"/>
    </source>
</evidence>
<feature type="compositionally biased region" description="Polar residues" evidence="1">
    <location>
        <begin position="144"/>
        <end position="155"/>
    </location>
</feature>
<dbReference type="PROSITE" id="PS51257">
    <property type="entry name" value="PROKAR_LIPOPROTEIN"/>
    <property type="match status" value="1"/>
</dbReference>
<dbReference type="OrthoDB" id="6776360at2759"/>
<gene>
    <name evidence="4" type="primary">LOC115890347</name>
</gene>
<dbReference type="KEGG" id="soy:115890347"/>
<keyword evidence="2" id="KW-0472">Membrane</keyword>
<sequence length="278" mass="31652">MYSKFIATGASVDFTEQHPLPGGLTSACYKYQLTVDFACLLLCFLLYYKGSTMSSKRPLTDQELLDIIDQMSDIEGFDVEEGDEELDFRDFEEFEERDPDENQGEIHEEGNAGEEEGKRLREEENVEEKEGAENVAETEGGGLNNQAGSTNPVAEQTATVRISKAQVKQFCNENGLTYKEDIRWRRGITYITPPLPWHIPKQSNIIEILSPYKYFSQYFTQDLLNTIVEMTNLFAVQNNVHNFPATNVSEIKTLLGISVVHILCFLVFLCFLQLLRLC</sequence>
<evidence type="ECO:0000313" key="3">
    <source>
        <dbReference type="Proteomes" id="UP000504635"/>
    </source>
</evidence>
<keyword evidence="2" id="KW-0812">Transmembrane</keyword>
<dbReference type="GeneID" id="115890347"/>
<evidence type="ECO:0000313" key="4">
    <source>
        <dbReference type="RefSeq" id="XP_030766403.1"/>
    </source>
</evidence>
<feature type="compositionally biased region" description="Basic and acidic residues" evidence="1">
    <location>
        <begin position="104"/>
        <end position="132"/>
    </location>
</feature>
<dbReference type="PANTHER" id="PTHR47272:SF1">
    <property type="entry name" value="PIGGYBAC TRANSPOSABLE ELEMENT-DERIVED PROTEIN 3-LIKE"/>
    <property type="match status" value="1"/>
</dbReference>
<dbReference type="RefSeq" id="XP_030766403.1">
    <property type="nucleotide sequence ID" value="XM_030910543.1"/>
</dbReference>
<dbReference type="InParanoid" id="A0A6J2YQS6"/>
<keyword evidence="2" id="KW-1133">Transmembrane helix</keyword>
<organism evidence="3 4">
    <name type="scientific">Sitophilus oryzae</name>
    <name type="common">Rice weevil</name>
    <name type="synonym">Curculio oryzae</name>
    <dbReference type="NCBI Taxonomy" id="7048"/>
    <lineage>
        <taxon>Eukaryota</taxon>
        <taxon>Metazoa</taxon>
        <taxon>Ecdysozoa</taxon>
        <taxon>Arthropoda</taxon>
        <taxon>Hexapoda</taxon>
        <taxon>Insecta</taxon>
        <taxon>Pterygota</taxon>
        <taxon>Neoptera</taxon>
        <taxon>Endopterygota</taxon>
        <taxon>Coleoptera</taxon>
        <taxon>Polyphaga</taxon>
        <taxon>Cucujiformia</taxon>
        <taxon>Curculionidae</taxon>
        <taxon>Dryophthorinae</taxon>
        <taxon>Sitophilus</taxon>
    </lineage>
</organism>
<dbReference type="PANTHER" id="PTHR47272">
    <property type="entry name" value="DDE_TNP_1_7 DOMAIN-CONTAINING PROTEIN"/>
    <property type="match status" value="1"/>
</dbReference>
<feature type="transmembrane region" description="Helical" evidence="2">
    <location>
        <begin position="254"/>
        <end position="275"/>
    </location>
</feature>
<dbReference type="AlphaFoldDB" id="A0A6J2YQS6"/>
<proteinExistence type="predicted"/>